<dbReference type="AlphaFoldDB" id="A0A378WX56"/>
<protein>
    <submittedName>
        <fullName evidence="1">Uncharacterized protein</fullName>
    </submittedName>
</protein>
<proteinExistence type="predicted"/>
<evidence type="ECO:0000313" key="1">
    <source>
        <dbReference type="EMBL" id="SUA44994.1"/>
    </source>
</evidence>
<dbReference type="EMBL" id="UGRU01000001">
    <property type="protein sequence ID" value="SUA44994.1"/>
    <property type="molecule type" value="Genomic_DNA"/>
</dbReference>
<accession>A0A378WX56</accession>
<reference evidence="1 2" key="1">
    <citation type="submission" date="2018-06" db="EMBL/GenBank/DDBJ databases">
        <authorList>
            <consortium name="Pathogen Informatics"/>
            <person name="Doyle S."/>
        </authorList>
    </citation>
    <scope>NUCLEOTIDE SEQUENCE [LARGE SCALE GENOMIC DNA]</scope>
    <source>
        <strain evidence="1 2">NCTC13184</strain>
    </source>
</reference>
<gene>
    <name evidence="1" type="ORF">NCTC13184_03516</name>
</gene>
<organism evidence="1 2">
    <name type="scientific">Nocardia africana</name>
    <dbReference type="NCBI Taxonomy" id="134964"/>
    <lineage>
        <taxon>Bacteria</taxon>
        <taxon>Bacillati</taxon>
        <taxon>Actinomycetota</taxon>
        <taxon>Actinomycetes</taxon>
        <taxon>Mycobacteriales</taxon>
        <taxon>Nocardiaceae</taxon>
        <taxon>Nocardia</taxon>
    </lineage>
</organism>
<name>A0A378WX56_9NOCA</name>
<evidence type="ECO:0000313" key="2">
    <source>
        <dbReference type="Proteomes" id="UP000255082"/>
    </source>
</evidence>
<sequence>MANPKVLRNGQRTKTMQLAQAISIQRNQLHKGIASIAYIVSARQAISRIQRQTYVGSVARPFLGVVAAGAAFGCV</sequence>
<dbReference type="Proteomes" id="UP000255082">
    <property type="component" value="Unassembled WGS sequence"/>
</dbReference>